<evidence type="ECO:0000256" key="3">
    <source>
        <dbReference type="SAM" id="MobiDB-lite"/>
    </source>
</evidence>
<dbReference type="InterPro" id="IPR036259">
    <property type="entry name" value="MFS_trans_sf"/>
</dbReference>
<protein>
    <recommendedName>
        <fullName evidence="7">Thiamine transporter 2</fullName>
    </recommendedName>
</protein>
<gene>
    <name evidence="5" type="ORF">RUM44_001243</name>
</gene>
<evidence type="ECO:0000256" key="4">
    <source>
        <dbReference type="SAM" id="Phobius"/>
    </source>
</evidence>
<feature type="transmembrane region" description="Helical" evidence="4">
    <location>
        <begin position="304"/>
        <end position="324"/>
    </location>
</feature>
<keyword evidence="4" id="KW-0812">Transmembrane</keyword>
<sequence>MGWRKMVFVLGVYGFFKEFRPSEHFVSPFLNGPHKNFTEEQINQEIFPVATYSNLSLLVIIFLLTDWLKYKPVIIMGGIAGMITMTILPLGQSIRLIQVSQFFYGFMVASDVAYYSYMYAKVEKKYYQRATSITKAVILVGKASSGLASQALLHFHLMDYLELNYLTLGALTLSTCWAFFFPAVSHNDYNFHKEKSNSDVGQQVYSKSSETEKMTEKTSLSSDEASKAPFSEKELEDKTESSKLSNIFVLIRNLKAAASNKEAVTWSLWWSASLCGSLQVVYYIQLLWQSIINNSDKNQPIYHGYISTAHCVIGAICTYLVGFLKLRWDIFGELTLALCSIIQGCLILQITRINVLLINYVLFICFRTIYQASNAIASSEIAKHIHSESYALVFGINTFIALLAQTILTVVVIDYLELDIRTQFTIYGAYYVIIGVVFALFGLHTIISHYRRSEKNPSIQNI</sequence>
<accession>A0ABR1AJI7</accession>
<dbReference type="Gene3D" id="1.20.1250.20">
    <property type="entry name" value="MFS general substrate transporter like domains"/>
    <property type="match status" value="1"/>
</dbReference>
<feature type="transmembrane region" description="Helical" evidence="4">
    <location>
        <begin position="165"/>
        <end position="185"/>
    </location>
</feature>
<feature type="transmembrane region" description="Helical" evidence="4">
    <location>
        <begin position="46"/>
        <end position="65"/>
    </location>
</feature>
<feature type="compositionally biased region" description="Basic and acidic residues" evidence="3">
    <location>
        <begin position="224"/>
        <end position="234"/>
    </location>
</feature>
<evidence type="ECO:0000256" key="1">
    <source>
        <dbReference type="ARBA" id="ARBA00005773"/>
    </source>
</evidence>
<keyword evidence="2 4" id="KW-0472">Membrane</keyword>
<feature type="transmembrane region" description="Helical" evidence="4">
    <location>
        <begin position="357"/>
        <end position="377"/>
    </location>
</feature>
<evidence type="ECO:0000256" key="2">
    <source>
        <dbReference type="PIRNR" id="PIRNR028739"/>
    </source>
</evidence>
<keyword evidence="6" id="KW-1185">Reference proteome</keyword>
<comment type="caution">
    <text evidence="5">The sequence shown here is derived from an EMBL/GenBank/DDBJ whole genome shotgun (WGS) entry which is preliminary data.</text>
</comment>
<dbReference type="Pfam" id="PF01770">
    <property type="entry name" value="Folate_carrier"/>
    <property type="match status" value="1"/>
</dbReference>
<feature type="transmembrane region" description="Helical" evidence="4">
    <location>
        <begin position="331"/>
        <end position="351"/>
    </location>
</feature>
<feature type="transmembrane region" description="Helical" evidence="4">
    <location>
        <begin position="263"/>
        <end position="284"/>
    </location>
</feature>
<evidence type="ECO:0000313" key="6">
    <source>
        <dbReference type="Proteomes" id="UP001359485"/>
    </source>
</evidence>
<dbReference type="Proteomes" id="UP001359485">
    <property type="component" value="Unassembled WGS sequence"/>
</dbReference>
<name>A0ABR1AJI7_POLSC</name>
<keyword evidence="2" id="KW-0813">Transport</keyword>
<dbReference type="PANTHER" id="PTHR10686">
    <property type="entry name" value="FOLATE TRANSPORTER"/>
    <property type="match status" value="1"/>
</dbReference>
<dbReference type="InterPro" id="IPR002666">
    <property type="entry name" value="Folate_carrier"/>
</dbReference>
<feature type="transmembrane region" description="Helical" evidence="4">
    <location>
        <begin position="389"/>
        <end position="416"/>
    </location>
</feature>
<comment type="similarity">
    <text evidence="1 2">Belongs to the reduced folate carrier (RFC) transporter (TC 2.A.48) family.</text>
</comment>
<dbReference type="SUPFAM" id="SSF103473">
    <property type="entry name" value="MFS general substrate transporter"/>
    <property type="match status" value="1"/>
</dbReference>
<organism evidence="5 6">
    <name type="scientific">Polyplax serrata</name>
    <name type="common">Common mouse louse</name>
    <dbReference type="NCBI Taxonomy" id="468196"/>
    <lineage>
        <taxon>Eukaryota</taxon>
        <taxon>Metazoa</taxon>
        <taxon>Ecdysozoa</taxon>
        <taxon>Arthropoda</taxon>
        <taxon>Hexapoda</taxon>
        <taxon>Insecta</taxon>
        <taxon>Pterygota</taxon>
        <taxon>Neoptera</taxon>
        <taxon>Paraneoptera</taxon>
        <taxon>Psocodea</taxon>
        <taxon>Troctomorpha</taxon>
        <taxon>Phthiraptera</taxon>
        <taxon>Anoplura</taxon>
        <taxon>Polyplacidae</taxon>
        <taxon>Polyplax</taxon>
    </lineage>
</organism>
<feature type="region of interest" description="Disordered" evidence="3">
    <location>
        <begin position="202"/>
        <end position="234"/>
    </location>
</feature>
<feature type="transmembrane region" description="Helical" evidence="4">
    <location>
        <begin position="72"/>
        <end position="90"/>
    </location>
</feature>
<dbReference type="NCBIfam" id="TIGR00806">
    <property type="entry name" value="rfc"/>
    <property type="match status" value="1"/>
</dbReference>
<feature type="transmembrane region" description="Helical" evidence="4">
    <location>
        <begin position="428"/>
        <end position="447"/>
    </location>
</feature>
<proteinExistence type="inferred from homology"/>
<evidence type="ECO:0000313" key="5">
    <source>
        <dbReference type="EMBL" id="KAK6621436.1"/>
    </source>
</evidence>
<dbReference type="EMBL" id="JAWJWF010000047">
    <property type="protein sequence ID" value="KAK6621436.1"/>
    <property type="molecule type" value="Genomic_DNA"/>
</dbReference>
<dbReference type="PIRSF" id="PIRSF028739">
    <property type="entry name" value="Folate_carrier"/>
    <property type="match status" value="1"/>
</dbReference>
<feature type="transmembrane region" description="Helical" evidence="4">
    <location>
        <begin position="102"/>
        <end position="120"/>
    </location>
</feature>
<evidence type="ECO:0008006" key="7">
    <source>
        <dbReference type="Google" id="ProtNLM"/>
    </source>
</evidence>
<keyword evidence="4" id="KW-1133">Transmembrane helix</keyword>
<reference evidence="5 6" key="1">
    <citation type="submission" date="2023-09" db="EMBL/GenBank/DDBJ databases">
        <title>Genomes of two closely related lineages of the louse Polyplax serrata with different host specificities.</title>
        <authorList>
            <person name="Martinu J."/>
            <person name="Tarabai H."/>
            <person name="Stefka J."/>
            <person name="Hypsa V."/>
        </authorList>
    </citation>
    <scope>NUCLEOTIDE SEQUENCE [LARGE SCALE GENOMIC DNA]</scope>
    <source>
        <strain evidence="5">98ZLc_SE</strain>
    </source>
</reference>
<comment type="subcellular location">
    <subcellularLocation>
        <location evidence="2">Membrane</location>
        <topology evidence="2">Multi-pass membrane protein</topology>
    </subcellularLocation>
</comment>
<dbReference type="PANTHER" id="PTHR10686:SF18">
    <property type="entry name" value="IP11787P-RELATED"/>
    <property type="match status" value="1"/>
</dbReference>